<sequence length="338" mass="37400">MGNRSSRPSSPQRPQTVTPGTNEAQSLGVTFDVNPSTIPATSIKKQSDFPVTSGGLGDIWKCLMIIDPESSTEVAVKNIRIADMREEEAIQKAKKRLRREVAVWIKLKHAHVLTLHGTVSGFGPLPALVSTWMHNGALDAYLKRTNLTMKQKLKLLKQVVHGLRYLHKQGVIHGDLTSTNVVIDHDGNAFLADFGLSLALAESDKSYYHSYSKGAVRWSAPELIGSLDPESIPGDSSSATDIPKPNSQSDVFSLGCIMLHVFSGRPPFWWLKDATQLFGTQFKHVEPYRVELGVTVSHQHLDFMRKCWSAKPKDRPSIEDAASFVENELKSVSSPLYN</sequence>
<proteinExistence type="predicted"/>
<feature type="region of interest" description="Disordered" evidence="1">
    <location>
        <begin position="1"/>
        <end position="27"/>
    </location>
</feature>
<evidence type="ECO:0000259" key="2">
    <source>
        <dbReference type="PROSITE" id="PS50011"/>
    </source>
</evidence>
<dbReference type="OrthoDB" id="4062651at2759"/>
<dbReference type="InterPro" id="IPR008266">
    <property type="entry name" value="Tyr_kinase_AS"/>
</dbReference>
<dbReference type="PROSITE" id="PS00109">
    <property type="entry name" value="PROTEIN_KINASE_TYR"/>
    <property type="match status" value="1"/>
</dbReference>
<evidence type="ECO:0000313" key="3">
    <source>
        <dbReference type="EMBL" id="KAG1808939.1"/>
    </source>
</evidence>
<feature type="compositionally biased region" description="Polar residues" evidence="1">
    <location>
        <begin position="16"/>
        <end position="27"/>
    </location>
</feature>
<reference evidence="3" key="1">
    <citation type="journal article" date="2020" name="New Phytol.">
        <title>Comparative genomics reveals dynamic genome evolution in host specialist ectomycorrhizal fungi.</title>
        <authorList>
            <person name="Lofgren L.A."/>
            <person name="Nguyen N.H."/>
            <person name="Vilgalys R."/>
            <person name="Ruytinx J."/>
            <person name="Liao H.L."/>
            <person name="Branco S."/>
            <person name="Kuo A."/>
            <person name="LaButti K."/>
            <person name="Lipzen A."/>
            <person name="Andreopoulos W."/>
            <person name="Pangilinan J."/>
            <person name="Riley R."/>
            <person name="Hundley H."/>
            <person name="Na H."/>
            <person name="Barry K."/>
            <person name="Grigoriev I.V."/>
            <person name="Stajich J.E."/>
            <person name="Kennedy P.G."/>
        </authorList>
    </citation>
    <scope>NUCLEOTIDE SEQUENCE</scope>
    <source>
        <strain evidence="3">MN1</strain>
    </source>
</reference>
<dbReference type="InterPro" id="IPR001245">
    <property type="entry name" value="Ser-Thr/Tyr_kinase_cat_dom"/>
</dbReference>
<dbReference type="Gene3D" id="1.10.510.10">
    <property type="entry name" value="Transferase(Phosphotransferase) domain 1"/>
    <property type="match status" value="1"/>
</dbReference>
<comment type="caution">
    <text evidence="3">The sequence shown here is derived from an EMBL/GenBank/DDBJ whole genome shotgun (WGS) entry which is preliminary data.</text>
</comment>
<dbReference type="InterPro" id="IPR000719">
    <property type="entry name" value="Prot_kinase_dom"/>
</dbReference>
<keyword evidence="3" id="KW-0808">Transferase</keyword>
<feature type="compositionally biased region" description="Low complexity" evidence="1">
    <location>
        <begin position="1"/>
        <end position="15"/>
    </location>
</feature>
<name>A0A9P7E1L5_9AGAM</name>
<dbReference type="SUPFAM" id="SSF56112">
    <property type="entry name" value="Protein kinase-like (PK-like)"/>
    <property type="match status" value="1"/>
</dbReference>
<dbReference type="Proteomes" id="UP000807769">
    <property type="component" value="Unassembled WGS sequence"/>
</dbReference>
<dbReference type="AlphaFoldDB" id="A0A9P7E1L5"/>
<dbReference type="Pfam" id="PF07714">
    <property type="entry name" value="PK_Tyr_Ser-Thr"/>
    <property type="match status" value="1"/>
</dbReference>
<feature type="domain" description="Protein kinase" evidence="2">
    <location>
        <begin position="45"/>
        <end position="337"/>
    </location>
</feature>
<evidence type="ECO:0000256" key="1">
    <source>
        <dbReference type="SAM" id="MobiDB-lite"/>
    </source>
</evidence>
<organism evidence="3 4">
    <name type="scientific">Suillus subaureus</name>
    <dbReference type="NCBI Taxonomy" id="48587"/>
    <lineage>
        <taxon>Eukaryota</taxon>
        <taxon>Fungi</taxon>
        <taxon>Dikarya</taxon>
        <taxon>Basidiomycota</taxon>
        <taxon>Agaricomycotina</taxon>
        <taxon>Agaricomycetes</taxon>
        <taxon>Agaricomycetidae</taxon>
        <taxon>Boletales</taxon>
        <taxon>Suillineae</taxon>
        <taxon>Suillaceae</taxon>
        <taxon>Suillus</taxon>
    </lineage>
</organism>
<gene>
    <name evidence="3" type="ORF">BJ212DRAFT_1579814</name>
</gene>
<dbReference type="GO" id="GO:0005524">
    <property type="term" value="F:ATP binding"/>
    <property type="evidence" value="ECO:0007669"/>
    <property type="project" value="InterPro"/>
</dbReference>
<dbReference type="InterPro" id="IPR011009">
    <property type="entry name" value="Kinase-like_dom_sf"/>
</dbReference>
<dbReference type="GO" id="GO:0004674">
    <property type="term" value="F:protein serine/threonine kinase activity"/>
    <property type="evidence" value="ECO:0007669"/>
    <property type="project" value="TreeGrafter"/>
</dbReference>
<keyword evidence="3" id="KW-0418">Kinase</keyword>
<accession>A0A9P7E1L5</accession>
<dbReference type="InterPro" id="IPR051681">
    <property type="entry name" value="Ser/Thr_Kinases-Pseudokinases"/>
</dbReference>
<dbReference type="EMBL" id="JABBWG010000036">
    <property type="protein sequence ID" value="KAG1808939.1"/>
    <property type="molecule type" value="Genomic_DNA"/>
</dbReference>
<dbReference type="PANTHER" id="PTHR44329">
    <property type="entry name" value="SERINE/THREONINE-PROTEIN KINASE TNNI3K-RELATED"/>
    <property type="match status" value="1"/>
</dbReference>
<dbReference type="GeneID" id="64636281"/>
<dbReference type="RefSeq" id="XP_041188931.1">
    <property type="nucleotide sequence ID" value="XM_041342265.1"/>
</dbReference>
<keyword evidence="4" id="KW-1185">Reference proteome</keyword>
<evidence type="ECO:0000313" key="4">
    <source>
        <dbReference type="Proteomes" id="UP000807769"/>
    </source>
</evidence>
<dbReference type="PROSITE" id="PS50011">
    <property type="entry name" value="PROTEIN_KINASE_DOM"/>
    <property type="match status" value="1"/>
</dbReference>
<protein>
    <submittedName>
        <fullName evidence="3">Kinase-like domain-containing protein</fullName>
    </submittedName>
</protein>